<proteinExistence type="predicted"/>
<dbReference type="SUPFAM" id="SSF52540">
    <property type="entry name" value="P-loop containing nucleoside triphosphate hydrolases"/>
    <property type="match status" value="2"/>
</dbReference>
<dbReference type="GO" id="GO:0005524">
    <property type="term" value="F:ATP binding"/>
    <property type="evidence" value="ECO:0007669"/>
    <property type="project" value="UniProtKB-KW"/>
</dbReference>
<dbReference type="EMBL" id="CP001108">
    <property type="protein sequence ID" value="ACF46211.1"/>
    <property type="molecule type" value="Genomic_DNA"/>
</dbReference>
<accession>B4S824</accession>
<protein>
    <submittedName>
        <fullName evidence="11">ABC transporter related</fullName>
    </submittedName>
</protein>
<dbReference type="InterPro" id="IPR027417">
    <property type="entry name" value="P-loop_NTPase"/>
</dbReference>
<dbReference type="PANTHER" id="PTHR43790:SF9">
    <property type="entry name" value="GALACTOFURANOSE TRANSPORTER ATP-BINDING PROTEIN YTFR"/>
    <property type="match status" value="1"/>
</dbReference>
<keyword evidence="12" id="KW-1185">Reference proteome</keyword>
<dbReference type="AlphaFoldDB" id="B4S824"/>
<dbReference type="RefSeq" id="WP_012505746.1">
    <property type="nucleotide sequence ID" value="NC_011059.1"/>
</dbReference>
<feature type="domain" description="ABC transporter" evidence="10">
    <location>
        <begin position="257"/>
        <end position="506"/>
    </location>
</feature>
<name>B4S824_PROA2</name>
<dbReference type="CDD" id="cd03215">
    <property type="entry name" value="ABC_Carb_Monos_II"/>
    <property type="match status" value="1"/>
</dbReference>
<evidence type="ECO:0000313" key="12">
    <source>
        <dbReference type="Proteomes" id="UP000002725"/>
    </source>
</evidence>
<dbReference type="PANTHER" id="PTHR43790">
    <property type="entry name" value="CARBOHYDRATE TRANSPORT ATP-BINDING PROTEIN MG119-RELATED"/>
    <property type="match status" value="1"/>
</dbReference>
<evidence type="ECO:0000256" key="1">
    <source>
        <dbReference type="ARBA" id="ARBA00004202"/>
    </source>
</evidence>
<comment type="subcellular location">
    <subcellularLocation>
        <location evidence="1">Cell membrane</location>
        <topology evidence="1">Peripheral membrane protein</topology>
    </subcellularLocation>
</comment>
<dbReference type="SMART" id="SM00382">
    <property type="entry name" value="AAA"/>
    <property type="match status" value="1"/>
</dbReference>
<dbReference type="GO" id="GO:0016887">
    <property type="term" value="F:ATP hydrolysis activity"/>
    <property type="evidence" value="ECO:0007669"/>
    <property type="project" value="InterPro"/>
</dbReference>
<dbReference type="PROSITE" id="PS00211">
    <property type="entry name" value="ABC_TRANSPORTER_1"/>
    <property type="match status" value="1"/>
</dbReference>
<dbReference type="InterPro" id="IPR050107">
    <property type="entry name" value="ABC_carbohydrate_import_ATPase"/>
</dbReference>
<feature type="domain" description="ABC transporter" evidence="10">
    <location>
        <begin position="4"/>
        <end position="240"/>
    </location>
</feature>
<gene>
    <name evidence="11" type="ordered locus">Paes_1182</name>
</gene>
<evidence type="ECO:0000256" key="2">
    <source>
        <dbReference type="ARBA" id="ARBA00022448"/>
    </source>
</evidence>
<evidence type="ECO:0000259" key="10">
    <source>
        <dbReference type="PROSITE" id="PS50893"/>
    </source>
</evidence>
<keyword evidence="8" id="KW-1278">Translocase</keyword>
<keyword evidence="5" id="KW-0677">Repeat</keyword>
<dbReference type="InterPro" id="IPR017871">
    <property type="entry name" value="ABC_transporter-like_CS"/>
</dbReference>
<dbReference type="Pfam" id="PF00005">
    <property type="entry name" value="ABC_tran"/>
    <property type="match status" value="2"/>
</dbReference>
<dbReference type="eggNOG" id="COG3845">
    <property type="taxonomic scope" value="Bacteria"/>
</dbReference>
<dbReference type="STRING" id="290512.Paes_1182"/>
<sequence>MHAVELSGITKTFGETAANSNVSMTIRQGSIHAIVGENGAGKSTLTKIIYGMHQPSSGTMRVNGHQVRFNTPQQAIQAGIGMVHQHFMLIDGLTVTENIILGQEHRKLFMPLKRSQAASAITAIATKHGMQIDPEALIEDLSVGEEQRVEILKLLYRKAEILLLDEPTAVLTPEETRHLFTALRSLQKEGKTIILITHKLDEVLEISDMVSVMKSGRIVGTVPTSSVTKEDLARMMVGRNVLLRVDNPVEHPGRTILDVATLSCRDPKGRPKLNNLSFQVRAGEIYGIAGVEGNGQTELLELLWAMSDCSVTPQSIITIDGKTAFGMSPRQIAESGVSHIPEDRLKHAVIPQYLISENLIFGRQREKKFHKGAGFNSKAIASYTAQIIDAFDIRGTRDSNVTVAELSGGNQQKIVLARELDRPGLKLLLLAQPTRGVDIGAIELIHKQIIAARDRGIAILLISAELEEIISLSTRIGCLYKGTIRHEFSAEEVRNARGCQQEFEKKIGLHIT</sequence>
<keyword evidence="4" id="KW-0762">Sugar transport</keyword>
<evidence type="ECO:0000256" key="7">
    <source>
        <dbReference type="ARBA" id="ARBA00022840"/>
    </source>
</evidence>
<evidence type="ECO:0000256" key="8">
    <source>
        <dbReference type="ARBA" id="ARBA00022967"/>
    </source>
</evidence>
<dbReference type="FunFam" id="3.40.50.300:FF:000127">
    <property type="entry name" value="Ribose import ATP-binding protein RbsA"/>
    <property type="match status" value="1"/>
</dbReference>
<dbReference type="HOGENOM" id="CLU_000604_92_0_10"/>
<keyword evidence="2" id="KW-0813">Transport</keyword>
<evidence type="ECO:0000256" key="9">
    <source>
        <dbReference type="ARBA" id="ARBA00023136"/>
    </source>
</evidence>
<dbReference type="Gene3D" id="3.40.50.300">
    <property type="entry name" value="P-loop containing nucleotide triphosphate hydrolases"/>
    <property type="match status" value="2"/>
</dbReference>
<dbReference type="GO" id="GO:0005886">
    <property type="term" value="C:plasma membrane"/>
    <property type="evidence" value="ECO:0007669"/>
    <property type="project" value="UniProtKB-SubCell"/>
</dbReference>
<keyword evidence="3" id="KW-1003">Cell membrane</keyword>
<reference evidence="11" key="1">
    <citation type="submission" date="2008-06" db="EMBL/GenBank/DDBJ databases">
        <title>Complete sequence of chromosome of Prosthecochloris aestuarii DSM 271.</title>
        <authorList>
            <consortium name="US DOE Joint Genome Institute"/>
            <person name="Lucas S."/>
            <person name="Copeland A."/>
            <person name="Lapidus A."/>
            <person name="Glavina del Rio T."/>
            <person name="Dalin E."/>
            <person name="Tice H."/>
            <person name="Bruce D."/>
            <person name="Goodwin L."/>
            <person name="Pitluck S."/>
            <person name="Schmutz J."/>
            <person name="Larimer F."/>
            <person name="Land M."/>
            <person name="Hauser L."/>
            <person name="Kyrpides N."/>
            <person name="Anderson I."/>
            <person name="Liu Z."/>
            <person name="Li T."/>
            <person name="Zhao F."/>
            <person name="Overmann J."/>
            <person name="Bryant D.A."/>
            <person name="Richardson P."/>
        </authorList>
    </citation>
    <scope>NUCLEOTIDE SEQUENCE [LARGE SCALE GENOMIC DNA]</scope>
    <source>
        <strain evidence="11">DSM 271</strain>
    </source>
</reference>
<evidence type="ECO:0000313" key="11">
    <source>
        <dbReference type="EMBL" id="ACF46211.1"/>
    </source>
</evidence>
<organism evidence="11 12">
    <name type="scientific">Prosthecochloris aestuarii (strain DSM 271 / SK 413)</name>
    <dbReference type="NCBI Taxonomy" id="290512"/>
    <lineage>
        <taxon>Bacteria</taxon>
        <taxon>Pseudomonadati</taxon>
        <taxon>Chlorobiota</taxon>
        <taxon>Chlorobiia</taxon>
        <taxon>Chlorobiales</taxon>
        <taxon>Chlorobiaceae</taxon>
        <taxon>Prosthecochloris</taxon>
    </lineage>
</organism>
<dbReference type="InterPro" id="IPR003439">
    <property type="entry name" value="ABC_transporter-like_ATP-bd"/>
</dbReference>
<dbReference type="Proteomes" id="UP000002725">
    <property type="component" value="Chromosome"/>
</dbReference>
<keyword evidence="7" id="KW-0067">ATP-binding</keyword>
<evidence type="ECO:0000256" key="6">
    <source>
        <dbReference type="ARBA" id="ARBA00022741"/>
    </source>
</evidence>
<keyword evidence="6" id="KW-0547">Nucleotide-binding</keyword>
<evidence type="ECO:0000256" key="4">
    <source>
        <dbReference type="ARBA" id="ARBA00022597"/>
    </source>
</evidence>
<dbReference type="KEGG" id="paa:Paes_1182"/>
<keyword evidence="9" id="KW-0472">Membrane</keyword>
<dbReference type="InterPro" id="IPR003593">
    <property type="entry name" value="AAA+_ATPase"/>
</dbReference>
<dbReference type="PROSITE" id="PS50893">
    <property type="entry name" value="ABC_TRANSPORTER_2"/>
    <property type="match status" value="2"/>
</dbReference>
<dbReference type="CDD" id="cd03216">
    <property type="entry name" value="ABC_Carb_Monos_I"/>
    <property type="match status" value="1"/>
</dbReference>
<evidence type="ECO:0000256" key="5">
    <source>
        <dbReference type="ARBA" id="ARBA00022737"/>
    </source>
</evidence>
<evidence type="ECO:0000256" key="3">
    <source>
        <dbReference type="ARBA" id="ARBA00022475"/>
    </source>
</evidence>